<feature type="transmembrane region" description="Helical" evidence="5">
    <location>
        <begin position="107"/>
        <end position="124"/>
    </location>
</feature>
<dbReference type="InterPro" id="IPR004853">
    <property type="entry name" value="Sugar_P_trans_dom"/>
</dbReference>
<feature type="compositionally biased region" description="Basic and acidic residues" evidence="4">
    <location>
        <begin position="1"/>
        <end position="14"/>
    </location>
</feature>
<dbReference type="AlphaFoldDB" id="A0A364N4J7"/>
<dbReference type="FunFam" id="3.100.10.10:FF:000001">
    <property type="entry name" value="60S ribosomal protein L18"/>
    <property type="match status" value="1"/>
</dbReference>
<keyword evidence="3" id="KW-0687">Ribonucleoprotein</keyword>
<dbReference type="InterPro" id="IPR000039">
    <property type="entry name" value="Ribosomal_eL18"/>
</dbReference>
<dbReference type="OrthoDB" id="6418713at2759"/>
<dbReference type="PANTHER" id="PTHR10934:SF2">
    <property type="entry name" value="LARGE RIBOSOMAL SUBUNIT PROTEIN EL18"/>
    <property type="match status" value="1"/>
</dbReference>
<dbReference type="Pfam" id="PF03151">
    <property type="entry name" value="TPT"/>
    <property type="match status" value="1"/>
</dbReference>
<keyword evidence="5" id="KW-0812">Transmembrane</keyword>
<organism evidence="8 9">
    <name type="scientific">Stemphylium lycopersici</name>
    <name type="common">Tomato gray leaf spot disease fungus</name>
    <name type="synonym">Thyrospora lycopersici</name>
    <dbReference type="NCBI Taxonomy" id="183478"/>
    <lineage>
        <taxon>Eukaryota</taxon>
        <taxon>Fungi</taxon>
        <taxon>Dikarya</taxon>
        <taxon>Ascomycota</taxon>
        <taxon>Pezizomycotina</taxon>
        <taxon>Dothideomycetes</taxon>
        <taxon>Pleosporomycetidae</taxon>
        <taxon>Pleosporales</taxon>
        <taxon>Pleosporineae</taxon>
        <taxon>Pleosporaceae</taxon>
        <taxon>Stemphylium</taxon>
    </lineage>
</organism>
<feature type="transmembrane region" description="Helical" evidence="5">
    <location>
        <begin position="41"/>
        <end position="62"/>
    </location>
</feature>
<dbReference type="Pfam" id="PF17135">
    <property type="entry name" value="Ribosomal_L18"/>
    <property type="match status" value="1"/>
</dbReference>
<dbReference type="GO" id="GO:0006412">
    <property type="term" value="P:translation"/>
    <property type="evidence" value="ECO:0007669"/>
    <property type="project" value="InterPro"/>
</dbReference>
<dbReference type="PANTHER" id="PTHR10934">
    <property type="entry name" value="60S RIBOSOMAL PROTEIN L18"/>
    <property type="match status" value="1"/>
</dbReference>
<keyword evidence="5" id="KW-0472">Membrane</keyword>
<comment type="similarity">
    <text evidence="1">Belongs to the eukaryotic ribosomal protein eL18 family.</text>
</comment>
<dbReference type="EMBL" id="QGDH01000055">
    <property type="protein sequence ID" value="RAR11716.1"/>
    <property type="molecule type" value="Genomic_DNA"/>
</dbReference>
<feature type="region of interest" description="Disordered" evidence="4">
    <location>
        <begin position="1"/>
        <end position="35"/>
    </location>
</feature>
<proteinExistence type="inferred from homology"/>
<evidence type="ECO:0000256" key="5">
    <source>
        <dbReference type="SAM" id="Phobius"/>
    </source>
</evidence>
<feature type="domain" description="Sugar phosphate transporter" evidence="6">
    <location>
        <begin position="41"/>
        <end position="328"/>
    </location>
</feature>
<feature type="transmembrane region" description="Helical" evidence="5">
    <location>
        <begin position="186"/>
        <end position="207"/>
    </location>
</feature>
<dbReference type="Proteomes" id="UP000249619">
    <property type="component" value="Unassembled WGS sequence"/>
</dbReference>
<evidence type="ECO:0000256" key="4">
    <source>
        <dbReference type="SAM" id="MobiDB-lite"/>
    </source>
</evidence>
<protein>
    <submittedName>
        <fullName evidence="8">TPT-domain-containing protein</fullName>
    </submittedName>
</protein>
<dbReference type="PROSITE" id="PS01106">
    <property type="entry name" value="RIBOSOMAL_L18E"/>
    <property type="match status" value="1"/>
</dbReference>
<keyword evidence="2" id="KW-0689">Ribosomal protein</keyword>
<comment type="caution">
    <text evidence="8">The sequence shown here is derived from an EMBL/GenBank/DDBJ whole genome shotgun (WGS) entry which is preliminary data.</text>
</comment>
<keyword evidence="9" id="KW-1185">Reference proteome</keyword>
<dbReference type="GO" id="GO:0003723">
    <property type="term" value="F:RNA binding"/>
    <property type="evidence" value="ECO:0007669"/>
    <property type="project" value="TreeGrafter"/>
</dbReference>
<feature type="transmembrane region" description="Helical" evidence="5">
    <location>
        <begin position="227"/>
        <end position="247"/>
    </location>
</feature>
<dbReference type="SUPFAM" id="SSF52080">
    <property type="entry name" value="Ribosomal proteins L15p and L18e"/>
    <property type="match status" value="1"/>
</dbReference>
<feature type="region of interest" description="Disordered" evidence="4">
    <location>
        <begin position="538"/>
        <end position="570"/>
    </location>
</feature>
<evidence type="ECO:0000256" key="1">
    <source>
        <dbReference type="ARBA" id="ARBA00006815"/>
    </source>
</evidence>
<evidence type="ECO:0000313" key="8">
    <source>
        <dbReference type="EMBL" id="RAR11716.1"/>
    </source>
</evidence>
<feature type="compositionally biased region" description="Basic residues" evidence="4">
    <location>
        <begin position="560"/>
        <end position="570"/>
    </location>
</feature>
<feature type="domain" description="Large ribosomal subunit protein uL15/eL18" evidence="7">
    <location>
        <begin position="398"/>
        <end position="570"/>
    </location>
</feature>
<dbReference type="InterPro" id="IPR036227">
    <property type="entry name" value="Ribosomal_uL15/eL18_sf"/>
</dbReference>
<feature type="compositionally biased region" description="Basic and acidic residues" evidence="4">
    <location>
        <begin position="547"/>
        <end position="559"/>
    </location>
</feature>
<accession>A0A364N4J7</accession>
<sequence>MSDEKARSSVEASRDTALPVLPTVNPDAQKSAPEPPSFHPAVYIATWITLSSSTIVFNKYILDTAKFHYPIFLTTWHLVFATVMTQILARFTTILDSRKKVPMTGRVYLRAIVPIGIFFSMSLICGNQAYLYLSVAFIQMLKATMPVAVLITTWALGVSPVNLKTLGNVSFIVIGVVIASMGEIQFVMVGFLFQCAGIAFEAVRLVMVQRLLSGADFKMDPLVSLYYYAPACAVINGCILLFTELPAMTMADIDRVGMFTLLANASVAFLLNVSVVFLIGKTSSLVLTLSGVLKDILLVFASMFLFKDPVTPLQAFGYAIALGGLVYYKLGGEKLKEYLGQGSMKWQELGHSRPVLRKLMVFAAVVIGMFLVLGSLGPRYAPDSTNQVYNGIGKLIEVPKSTNPYVKLLVRLYKFLARRTDAAFNKTVLRRLMMSKTNRPPVSISKIVANAANKHSAKTHEGKTIVIVGTVTDDNRMLELPKLSVAALRFTASARARIEKAGGECLTIDEVATRSPTGSNTLLLRGPKNAREAFKHFGFGPHSHKKPYVESKGRKFERARGRRRSRGFKV</sequence>
<feature type="transmembrane region" description="Helical" evidence="5">
    <location>
        <begin position="69"/>
        <end position="87"/>
    </location>
</feature>
<evidence type="ECO:0000259" key="7">
    <source>
        <dbReference type="Pfam" id="PF17135"/>
    </source>
</evidence>
<dbReference type="InterPro" id="IPR021132">
    <property type="entry name" value="Ribosomal_eL18/eL18-A/B/_CS"/>
</dbReference>
<gene>
    <name evidence="8" type="ORF">DDE83_004442</name>
</gene>
<dbReference type="GO" id="GO:0003735">
    <property type="term" value="F:structural constituent of ribosome"/>
    <property type="evidence" value="ECO:0007669"/>
    <property type="project" value="InterPro"/>
</dbReference>
<feature type="transmembrane region" description="Helical" evidence="5">
    <location>
        <begin position="131"/>
        <end position="155"/>
    </location>
</feature>
<evidence type="ECO:0000256" key="3">
    <source>
        <dbReference type="ARBA" id="ARBA00023274"/>
    </source>
</evidence>
<keyword evidence="5" id="KW-1133">Transmembrane helix</keyword>
<feature type="transmembrane region" description="Helical" evidence="5">
    <location>
        <begin position="161"/>
        <end position="179"/>
    </location>
</feature>
<dbReference type="Gene3D" id="3.100.10.10">
    <property type="match status" value="1"/>
</dbReference>
<feature type="transmembrane region" description="Helical" evidence="5">
    <location>
        <begin position="259"/>
        <end position="279"/>
    </location>
</feature>
<feature type="transmembrane region" description="Helical" evidence="5">
    <location>
        <begin position="359"/>
        <end position="377"/>
    </location>
</feature>
<name>A0A364N4J7_STELY</name>
<feature type="transmembrane region" description="Helical" evidence="5">
    <location>
        <begin position="313"/>
        <end position="330"/>
    </location>
</feature>
<evidence type="ECO:0000313" key="9">
    <source>
        <dbReference type="Proteomes" id="UP000249619"/>
    </source>
</evidence>
<dbReference type="GO" id="GO:0022625">
    <property type="term" value="C:cytosolic large ribosomal subunit"/>
    <property type="evidence" value="ECO:0007669"/>
    <property type="project" value="TreeGrafter"/>
</dbReference>
<dbReference type="InterPro" id="IPR021131">
    <property type="entry name" value="Ribosomal_uL15/eL18"/>
</dbReference>
<reference evidence="9" key="1">
    <citation type="submission" date="2018-05" db="EMBL/GenBank/DDBJ databases">
        <title>Draft genome sequence of Stemphylium lycopersici strain CIDEFI 213.</title>
        <authorList>
            <person name="Medina R."/>
            <person name="Franco M.E.E."/>
            <person name="Lucentini C.G."/>
            <person name="Saparrat M.C.N."/>
            <person name="Balatti P.A."/>
        </authorList>
    </citation>
    <scope>NUCLEOTIDE SEQUENCE [LARGE SCALE GENOMIC DNA]</scope>
    <source>
        <strain evidence="9">CIDEFI 213</strain>
    </source>
</reference>
<feature type="transmembrane region" description="Helical" evidence="5">
    <location>
        <begin position="285"/>
        <end position="306"/>
    </location>
</feature>
<evidence type="ECO:0000259" key="6">
    <source>
        <dbReference type="Pfam" id="PF03151"/>
    </source>
</evidence>
<evidence type="ECO:0000256" key="2">
    <source>
        <dbReference type="ARBA" id="ARBA00022980"/>
    </source>
</evidence>